<name>A0A8V0Z6T9_CHICK</name>
<dbReference type="GO" id="GO:0006694">
    <property type="term" value="P:steroid biosynthetic process"/>
    <property type="evidence" value="ECO:0000318"/>
    <property type="project" value="GO_Central"/>
</dbReference>
<dbReference type="InterPro" id="IPR000799">
    <property type="entry name" value="StAR-like"/>
</dbReference>
<keyword evidence="7" id="KW-0445">Lipid transport</keyword>
<evidence type="ECO:0000256" key="9">
    <source>
        <dbReference type="ARBA" id="ARBA00023128"/>
    </source>
</evidence>
<sequence>MQSWAEGVDFSHFSAFPPTPEARCTEPEADVQPSSMDLSYIHQGERALQQALSILQHPHCWQPENAGAAVSSTALPGLGRVFRAEAVLAVPVGRLQGELFERLEEMPRWNPSLSRVEVLRRPGKDTLVTHEVTAASPVGCRDFISTRHCSRTRAAIYLVGTAAHLERPPAPQGCVRAETRLSCIVLQPLPGDPSCTHVTWLLSMDLKGWIPTSVTNRVLPQCQVEFIRHLRQHLSATACP</sequence>
<keyword evidence="10" id="KW-0755">Steroidogenesis</keyword>
<comment type="subunit">
    <text evidence="3">May interact with TSPO.</text>
</comment>
<evidence type="ECO:0000259" key="12">
    <source>
        <dbReference type="PROSITE" id="PS50848"/>
    </source>
</evidence>
<evidence type="ECO:0000256" key="8">
    <source>
        <dbReference type="ARBA" id="ARBA00023121"/>
    </source>
</evidence>
<evidence type="ECO:0000313" key="13">
    <source>
        <dbReference type="Ensembl" id="ENSGALP00010028948.1"/>
    </source>
</evidence>
<keyword evidence="6" id="KW-0809">Transit peptide</keyword>
<keyword evidence="8" id="KW-0446">Lipid-binding</keyword>
<evidence type="ECO:0000256" key="4">
    <source>
        <dbReference type="ARBA" id="ARBA00020345"/>
    </source>
</evidence>
<dbReference type="InterPro" id="IPR023393">
    <property type="entry name" value="START-like_dom_sf"/>
</dbReference>
<dbReference type="PROSITE" id="PS50848">
    <property type="entry name" value="START"/>
    <property type="match status" value="1"/>
</dbReference>
<dbReference type="OrthoDB" id="74575at2759"/>
<reference evidence="13" key="2">
    <citation type="submission" date="2025-08" db="UniProtKB">
        <authorList>
            <consortium name="Ensembl"/>
        </authorList>
    </citation>
    <scope>IDENTIFICATION</scope>
    <source>
        <strain evidence="13">broiler</strain>
    </source>
</reference>
<dbReference type="GO" id="GO:0032367">
    <property type="term" value="P:intracellular cholesterol transport"/>
    <property type="evidence" value="ECO:0000318"/>
    <property type="project" value="GO_Central"/>
</dbReference>
<feature type="domain" description="START" evidence="12">
    <location>
        <begin position="61"/>
        <end position="239"/>
    </location>
</feature>
<keyword evidence="9" id="KW-0496">Mitochondrion</keyword>
<comment type="pathway">
    <text evidence="2">Steroid metabolism; cholesterol metabolism.</text>
</comment>
<dbReference type="GeneTree" id="ENSGT00940000165645"/>
<accession>A0A8V0Z6T9</accession>
<dbReference type="GO" id="GO:0015485">
    <property type="term" value="F:cholesterol binding"/>
    <property type="evidence" value="ECO:0000318"/>
    <property type="project" value="GO_Central"/>
</dbReference>
<evidence type="ECO:0000256" key="11">
    <source>
        <dbReference type="ARBA" id="ARBA00032620"/>
    </source>
</evidence>
<dbReference type="SMART" id="SM00234">
    <property type="entry name" value="START"/>
    <property type="match status" value="1"/>
</dbReference>
<organism evidence="13 14">
    <name type="scientific">Gallus gallus</name>
    <name type="common">Chicken</name>
    <dbReference type="NCBI Taxonomy" id="9031"/>
    <lineage>
        <taxon>Eukaryota</taxon>
        <taxon>Metazoa</taxon>
        <taxon>Chordata</taxon>
        <taxon>Craniata</taxon>
        <taxon>Vertebrata</taxon>
        <taxon>Euteleostomi</taxon>
        <taxon>Archelosauria</taxon>
        <taxon>Archosauria</taxon>
        <taxon>Dinosauria</taxon>
        <taxon>Saurischia</taxon>
        <taxon>Theropoda</taxon>
        <taxon>Coelurosauria</taxon>
        <taxon>Aves</taxon>
        <taxon>Neognathae</taxon>
        <taxon>Galloanserae</taxon>
        <taxon>Galliformes</taxon>
        <taxon>Phasianidae</taxon>
        <taxon>Phasianinae</taxon>
        <taxon>Gallus</taxon>
    </lineage>
</organism>
<dbReference type="InterPro" id="IPR002913">
    <property type="entry name" value="START_lipid-bd_dom"/>
</dbReference>
<dbReference type="PRINTS" id="PR00978">
    <property type="entry name" value="STARPROTEIN"/>
</dbReference>
<protein>
    <recommendedName>
        <fullName evidence="4">Steroidogenic acute regulatory protein, mitochondrial</fullName>
    </recommendedName>
    <alternativeName>
        <fullName evidence="11">START domain-containing protein 1</fullName>
    </alternativeName>
</protein>
<comment type="subcellular location">
    <subcellularLocation>
        <location evidence="1">Mitochondrion</location>
    </subcellularLocation>
</comment>
<evidence type="ECO:0000256" key="10">
    <source>
        <dbReference type="ARBA" id="ARBA00023250"/>
    </source>
</evidence>
<dbReference type="GO" id="GO:0050810">
    <property type="term" value="P:regulation of steroid biosynthetic process"/>
    <property type="evidence" value="ECO:0000318"/>
    <property type="project" value="GO_Central"/>
</dbReference>
<dbReference type="Gene3D" id="3.30.530.20">
    <property type="match status" value="1"/>
</dbReference>
<evidence type="ECO:0000256" key="6">
    <source>
        <dbReference type="ARBA" id="ARBA00022946"/>
    </source>
</evidence>
<evidence type="ECO:0000256" key="3">
    <source>
        <dbReference type="ARBA" id="ARBA00011279"/>
    </source>
</evidence>
<reference evidence="13" key="3">
    <citation type="submission" date="2025-09" db="UniProtKB">
        <authorList>
            <consortium name="Ensembl"/>
        </authorList>
    </citation>
    <scope>IDENTIFICATION</scope>
    <source>
        <strain evidence="13">broiler</strain>
    </source>
</reference>
<dbReference type="Pfam" id="PF01852">
    <property type="entry name" value="START"/>
    <property type="match status" value="1"/>
</dbReference>
<evidence type="ECO:0000256" key="5">
    <source>
        <dbReference type="ARBA" id="ARBA00022448"/>
    </source>
</evidence>
<dbReference type="InterPro" id="IPR029866">
    <property type="entry name" value="StAR"/>
</dbReference>
<evidence type="ECO:0000313" key="14">
    <source>
        <dbReference type="Proteomes" id="UP000000539"/>
    </source>
</evidence>
<gene>
    <name evidence="13" type="primary">LOC112532644</name>
</gene>
<dbReference type="Proteomes" id="UP000000539">
    <property type="component" value="Chromosome 6"/>
</dbReference>
<reference evidence="13" key="1">
    <citation type="submission" date="2020-11" db="EMBL/GenBank/DDBJ databases">
        <title>Gallus gallus (Chicken) genome, bGalGal1, GRCg7b, maternal haplotype autosomes + Z &amp; W.</title>
        <authorList>
            <person name="Warren W."/>
            <person name="Formenti G."/>
            <person name="Fedrigo O."/>
            <person name="Haase B."/>
            <person name="Mountcastle J."/>
            <person name="Balacco J."/>
            <person name="Tracey A."/>
            <person name="Schneider V."/>
            <person name="Okimoto R."/>
            <person name="Cheng H."/>
            <person name="Hawken R."/>
            <person name="Howe K."/>
            <person name="Jarvis E.D."/>
        </authorList>
    </citation>
    <scope>NUCLEOTIDE SEQUENCE [LARGE SCALE GENOMIC DNA]</scope>
    <source>
        <strain evidence="13">Broiler</strain>
    </source>
</reference>
<proteinExistence type="predicted"/>
<evidence type="ECO:0000256" key="2">
    <source>
        <dbReference type="ARBA" id="ARBA00004731"/>
    </source>
</evidence>
<evidence type="ECO:0000256" key="1">
    <source>
        <dbReference type="ARBA" id="ARBA00004173"/>
    </source>
</evidence>
<dbReference type="AlphaFoldDB" id="A0A8V0Z6T9"/>
<keyword evidence="5" id="KW-0813">Transport</keyword>
<dbReference type="PANTHER" id="PTHR46489">
    <property type="entry name" value="STEROIDOGENIC ACUTE REGULATORY PROTEIN, MITOCHONDRIAL"/>
    <property type="match status" value="1"/>
</dbReference>
<keyword evidence="14" id="KW-1185">Reference proteome</keyword>
<dbReference type="GO" id="GO:0120020">
    <property type="term" value="F:cholesterol transfer activity"/>
    <property type="evidence" value="ECO:0007669"/>
    <property type="project" value="InterPro"/>
</dbReference>
<dbReference type="Ensembl" id="ENSGALT00010048973.1">
    <property type="protein sequence ID" value="ENSGALP00010028948.1"/>
    <property type="gene ID" value="ENSGALG00010020297.1"/>
</dbReference>
<evidence type="ECO:0000256" key="7">
    <source>
        <dbReference type="ARBA" id="ARBA00023055"/>
    </source>
</evidence>
<dbReference type="SUPFAM" id="SSF55961">
    <property type="entry name" value="Bet v1-like"/>
    <property type="match status" value="1"/>
</dbReference>
<dbReference type="PANTHER" id="PTHR46489:SF1">
    <property type="entry name" value="STEROIDOGENIC ACUTE REGULATORY PROTEIN, MITOCHONDRIAL"/>
    <property type="match status" value="1"/>
</dbReference>
<dbReference type="GlyGen" id="A0A8V0Z6T9">
    <property type="glycosylation" value="1 site"/>
</dbReference>
<dbReference type="GO" id="GO:0005739">
    <property type="term" value="C:mitochondrion"/>
    <property type="evidence" value="ECO:0007669"/>
    <property type="project" value="UniProtKB-SubCell"/>
</dbReference>